<dbReference type="InterPro" id="IPR004435">
    <property type="entry name" value="MobB_dom"/>
</dbReference>
<dbReference type="Proteomes" id="UP001597251">
    <property type="component" value="Unassembled WGS sequence"/>
</dbReference>
<evidence type="ECO:0000259" key="1">
    <source>
        <dbReference type="Pfam" id="PF03205"/>
    </source>
</evidence>
<dbReference type="PANTHER" id="PTHR40072">
    <property type="entry name" value="MOLYBDOPTERIN-GUANINE DINUCLEOTIDE BIOSYNTHESIS ADAPTER PROTEIN-RELATED"/>
    <property type="match status" value="1"/>
</dbReference>
<name>A0ABW4BS82_9LACO</name>
<feature type="domain" description="Molybdopterin-guanine dinucleotide biosynthesis protein B (MobB)" evidence="1">
    <location>
        <begin position="5"/>
        <end position="119"/>
    </location>
</feature>
<dbReference type="SUPFAM" id="SSF52540">
    <property type="entry name" value="P-loop containing nucleoside triphosphate hydrolases"/>
    <property type="match status" value="1"/>
</dbReference>
<dbReference type="Gene3D" id="3.40.50.300">
    <property type="entry name" value="P-loop containing nucleotide triphosphate hydrolases"/>
    <property type="match status" value="1"/>
</dbReference>
<accession>A0ABW4BS82</accession>
<keyword evidence="3" id="KW-1185">Reference proteome</keyword>
<protein>
    <submittedName>
        <fullName evidence="2">Molybdopterin-guanine dinucleotide biosynthesis protein MobB</fullName>
    </submittedName>
</protein>
<dbReference type="Pfam" id="PF03205">
    <property type="entry name" value="MobB"/>
    <property type="match status" value="1"/>
</dbReference>
<evidence type="ECO:0000313" key="3">
    <source>
        <dbReference type="Proteomes" id="UP001597251"/>
    </source>
</evidence>
<proteinExistence type="predicted"/>
<dbReference type="InterPro" id="IPR027417">
    <property type="entry name" value="P-loop_NTPase"/>
</dbReference>
<sequence>MALTLQIIGHKKSGKTTLIKDFLMMTDYKFSIVKHTHLPIDIPNTTDTGKFFEHSDDVLLLNNEQMIHYQRNVPMTELEKIKLMQQNTSADFIIIEGIKELDFPKVVLLKPNETKNDFVKITNIKKFVSIQGNKQAEDIENMTKRKQFINNFLKDIQNDR</sequence>
<evidence type="ECO:0000313" key="2">
    <source>
        <dbReference type="EMBL" id="MFD1418071.1"/>
    </source>
</evidence>
<comment type="caution">
    <text evidence="2">The sequence shown here is derived from an EMBL/GenBank/DDBJ whole genome shotgun (WGS) entry which is preliminary data.</text>
</comment>
<dbReference type="EMBL" id="JBHTOI010000033">
    <property type="protein sequence ID" value="MFD1418071.1"/>
    <property type="molecule type" value="Genomic_DNA"/>
</dbReference>
<dbReference type="PANTHER" id="PTHR40072:SF1">
    <property type="entry name" value="MOLYBDOPTERIN-GUANINE DINUCLEOTIDE BIOSYNTHESIS ADAPTER PROTEIN"/>
    <property type="match status" value="1"/>
</dbReference>
<reference evidence="3" key="1">
    <citation type="journal article" date="2019" name="Int. J. Syst. Evol. Microbiol.">
        <title>The Global Catalogue of Microorganisms (GCM) 10K type strain sequencing project: providing services to taxonomists for standard genome sequencing and annotation.</title>
        <authorList>
            <consortium name="The Broad Institute Genomics Platform"/>
            <consortium name="The Broad Institute Genome Sequencing Center for Infectious Disease"/>
            <person name="Wu L."/>
            <person name="Ma J."/>
        </authorList>
    </citation>
    <scope>NUCLEOTIDE SEQUENCE [LARGE SCALE GENOMIC DNA]</scope>
    <source>
        <strain evidence="3">CCM 8936</strain>
    </source>
</reference>
<gene>
    <name evidence="2" type="ORF">ACFQ42_04890</name>
</gene>
<organism evidence="2 3">
    <name type="scientific">Companilactobacillus keshanensis</name>
    <dbReference type="NCBI Taxonomy" id="2486003"/>
    <lineage>
        <taxon>Bacteria</taxon>
        <taxon>Bacillati</taxon>
        <taxon>Bacillota</taxon>
        <taxon>Bacilli</taxon>
        <taxon>Lactobacillales</taxon>
        <taxon>Lactobacillaceae</taxon>
        <taxon>Companilactobacillus</taxon>
    </lineage>
</organism>
<dbReference type="RefSeq" id="WP_125678115.1">
    <property type="nucleotide sequence ID" value="NZ_JBHTOI010000033.1"/>
</dbReference>
<dbReference type="InterPro" id="IPR052539">
    <property type="entry name" value="MGD_biosynthesis_adapter"/>
</dbReference>